<evidence type="ECO:0000313" key="9">
    <source>
        <dbReference type="Proteomes" id="UP000241818"/>
    </source>
</evidence>
<sequence length="590" mass="64623">MPPQRHLPASPPPRVRQRSLRACAPCRKRKIKCDGADPCAACSGYGYECVYTDLPGRRTRAATDMASPVTTHPARDDDGVVSAPAATTTTWAPAEKVDVPYMATESIMPESRGHPPSVKTRFTSAYSAVAWPKRLGINLGMANPPRLQAFGWNTGTRPEVTPVPTSSICNILSLEEAKHFADVYFKEVHPYFGILDPEMFRERCDDFWASARQGTDFEACVCGVVALGCYFSVSPPAPPSPVEAQVVEQGRILLDLSFAHPPVMISVKHVVAWILRALYLRLTTRPHVSWIASCNAVHIAEAIGLHREISEFQLKSDMPRQITQMEVDHRRRTFWVATALNQFFASEYGRTKVQIDLIGCQPLSATAQSGDMTAQTVAILQSAPGQALLGRPVELLGSLAKAMALPAKSPFLALVRADVCFCIYRMMSSTNSRFPSEQIPSFLNIIRVALDGVVFLSSLKQSWWNVVSTPLQCVGVLLSLGTTESLSMIPSALETLKNITAIYDSHLSREALSTGYALVQAAREQRSKQLESLDRGLDVVGEVSQSASSIITTPGDEFQWPMDNDLGFSDFLDLSSYYNLTDRALAGPAP</sequence>
<dbReference type="GO" id="GO:0009410">
    <property type="term" value="P:response to xenobiotic stimulus"/>
    <property type="evidence" value="ECO:0007669"/>
    <property type="project" value="TreeGrafter"/>
</dbReference>
<dbReference type="InParanoid" id="A0A2T3AXP5"/>
<dbReference type="GO" id="GO:0008270">
    <property type="term" value="F:zinc ion binding"/>
    <property type="evidence" value="ECO:0007669"/>
    <property type="project" value="InterPro"/>
</dbReference>
<dbReference type="EMBL" id="KZ679013">
    <property type="protein sequence ID" value="PSS14849.1"/>
    <property type="molecule type" value="Genomic_DNA"/>
</dbReference>
<keyword evidence="2" id="KW-0862">Zinc</keyword>
<keyword evidence="6" id="KW-0539">Nucleus</keyword>
<proteinExistence type="predicted"/>
<keyword evidence="3" id="KW-0805">Transcription regulation</keyword>
<dbReference type="InterPro" id="IPR036864">
    <property type="entry name" value="Zn2-C6_fun-type_DNA-bd_sf"/>
</dbReference>
<protein>
    <recommendedName>
        <fullName evidence="7">Zn(2)-C6 fungal-type domain-containing protein</fullName>
    </recommendedName>
</protein>
<dbReference type="CDD" id="cd00067">
    <property type="entry name" value="GAL4"/>
    <property type="match status" value="1"/>
</dbReference>
<evidence type="ECO:0000256" key="1">
    <source>
        <dbReference type="ARBA" id="ARBA00022723"/>
    </source>
</evidence>
<dbReference type="PANTHER" id="PTHR31779">
    <property type="entry name" value="2-NITROPROPANE DIOXYGENASE FAMILY, PUTATIVE (AFU_ORTHOLOGUE AFUA_2G17430)-RELATED"/>
    <property type="match status" value="1"/>
</dbReference>
<dbReference type="GO" id="GO:0000981">
    <property type="term" value="F:DNA-binding transcription factor activity, RNA polymerase II-specific"/>
    <property type="evidence" value="ECO:0007669"/>
    <property type="project" value="InterPro"/>
</dbReference>
<dbReference type="InterPro" id="IPR007219">
    <property type="entry name" value="XnlR_reg_dom"/>
</dbReference>
<dbReference type="Proteomes" id="UP000241818">
    <property type="component" value="Unassembled WGS sequence"/>
</dbReference>
<dbReference type="GO" id="GO:0006351">
    <property type="term" value="P:DNA-templated transcription"/>
    <property type="evidence" value="ECO:0007669"/>
    <property type="project" value="InterPro"/>
</dbReference>
<evidence type="ECO:0000256" key="2">
    <source>
        <dbReference type="ARBA" id="ARBA00022833"/>
    </source>
</evidence>
<dbReference type="RefSeq" id="XP_024719448.1">
    <property type="nucleotide sequence ID" value="XM_024864240.1"/>
</dbReference>
<dbReference type="PROSITE" id="PS50048">
    <property type="entry name" value="ZN2_CY6_FUNGAL_2"/>
    <property type="match status" value="1"/>
</dbReference>
<gene>
    <name evidence="8" type="ORF">M430DRAFT_20169</name>
</gene>
<dbReference type="OrthoDB" id="4064873at2759"/>
<evidence type="ECO:0000259" key="7">
    <source>
        <dbReference type="PROSITE" id="PS50048"/>
    </source>
</evidence>
<dbReference type="Gene3D" id="4.10.240.10">
    <property type="entry name" value="Zn(2)-C6 fungal-type DNA-binding domain"/>
    <property type="match status" value="1"/>
</dbReference>
<dbReference type="InterPro" id="IPR052478">
    <property type="entry name" value="Metabolite_Synth_Reg"/>
</dbReference>
<keyword evidence="9" id="KW-1185">Reference proteome</keyword>
<keyword evidence="4" id="KW-0238">DNA-binding</keyword>
<organism evidence="8 9">
    <name type="scientific">Amorphotheca resinae ATCC 22711</name>
    <dbReference type="NCBI Taxonomy" id="857342"/>
    <lineage>
        <taxon>Eukaryota</taxon>
        <taxon>Fungi</taxon>
        <taxon>Dikarya</taxon>
        <taxon>Ascomycota</taxon>
        <taxon>Pezizomycotina</taxon>
        <taxon>Leotiomycetes</taxon>
        <taxon>Helotiales</taxon>
        <taxon>Amorphothecaceae</taxon>
        <taxon>Amorphotheca</taxon>
    </lineage>
</organism>
<reference evidence="8 9" key="1">
    <citation type="journal article" date="2018" name="New Phytol.">
        <title>Comparative genomics and transcriptomics depict ericoid mycorrhizal fungi as versatile saprotrophs and plant mutualists.</title>
        <authorList>
            <person name="Martino E."/>
            <person name="Morin E."/>
            <person name="Grelet G.A."/>
            <person name="Kuo A."/>
            <person name="Kohler A."/>
            <person name="Daghino S."/>
            <person name="Barry K.W."/>
            <person name="Cichocki N."/>
            <person name="Clum A."/>
            <person name="Dockter R.B."/>
            <person name="Hainaut M."/>
            <person name="Kuo R.C."/>
            <person name="LaButti K."/>
            <person name="Lindahl B.D."/>
            <person name="Lindquist E.A."/>
            <person name="Lipzen A."/>
            <person name="Khouja H.R."/>
            <person name="Magnuson J."/>
            <person name="Murat C."/>
            <person name="Ohm R.A."/>
            <person name="Singer S.W."/>
            <person name="Spatafora J.W."/>
            <person name="Wang M."/>
            <person name="Veneault-Fourrey C."/>
            <person name="Henrissat B."/>
            <person name="Grigoriev I.V."/>
            <person name="Martin F.M."/>
            <person name="Perotto S."/>
        </authorList>
    </citation>
    <scope>NUCLEOTIDE SEQUENCE [LARGE SCALE GENOMIC DNA]</scope>
    <source>
        <strain evidence="8 9">ATCC 22711</strain>
    </source>
</reference>
<dbReference type="SMART" id="SM00066">
    <property type="entry name" value="GAL4"/>
    <property type="match status" value="1"/>
</dbReference>
<evidence type="ECO:0000256" key="4">
    <source>
        <dbReference type="ARBA" id="ARBA00023125"/>
    </source>
</evidence>
<evidence type="ECO:0000256" key="6">
    <source>
        <dbReference type="ARBA" id="ARBA00023242"/>
    </source>
</evidence>
<accession>A0A2T3AXP5</accession>
<dbReference type="AlphaFoldDB" id="A0A2T3AXP5"/>
<name>A0A2T3AXP5_AMORE</name>
<dbReference type="PROSITE" id="PS00463">
    <property type="entry name" value="ZN2_CY6_FUNGAL_1"/>
    <property type="match status" value="1"/>
</dbReference>
<dbReference type="SUPFAM" id="SSF57701">
    <property type="entry name" value="Zn2/Cys6 DNA-binding domain"/>
    <property type="match status" value="1"/>
</dbReference>
<evidence type="ECO:0000256" key="5">
    <source>
        <dbReference type="ARBA" id="ARBA00023163"/>
    </source>
</evidence>
<keyword evidence="5" id="KW-0804">Transcription</keyword>
<dbReference type="InterPro" id="IPR001138">
    <property type="entry name" value="Zn2Cys6_DnaBD"/>
</dbReference>
<feature type="domain" description="Zn(2)-C6 fungal-type" evidence="7">
    <location>
        <begin position="22"/>
        <end position="51"/>
    </location>
</feature>
<evidence type="ECO:0000313" key="8">
    <source>
        <dbReference type="EMBL" id="PSS14849.1"/>
    </source>
</evidence>
<keyword evidence="1" id="KW-0479">Metal-binding</keyword>
<dbReference type="Pfam" id="PF04082">
    <property type="entry name" value="Fungal_trans"/>
    <property type="match status" value="1"/>
</dbReference>
<dbReference type="GO" id="GO:0003677">
    <property type="term" value="F:DNA binding"/>
    <property type="evidence" value="ECO:0007669"/>
    <property type="project" value="UniProtKB-KW"/>
</dbReference>
<evidence type="ECO:0000256" key="3">
    <source>
        <dbReference type="ARBA" id="ARBA00023015"/>
    </source>
</evidence>
<dbReference type="FunCoup" id="A0A2T3AXP5">
    <property type="interactions" value="154"/>
</dbReference>
<dbReference type="PANTHER" id="PTHR31779:SF4">
    <property type="entry name" value="2-NITROPROPANE DIOXYGENASE FAMILY, PUTATIVE (AFU_ORTHOLOGUE AFUA_2G17430)-RELATED"/>
    <property type="match status" value="1"/>
</dbReference>
<dbReference type="CDD" id="cd12148">
    <property type="entry name" value="fungal_TF_MHR"/>
    <property type="match status" value="1"/>
</dbReference>
<dbReference type="GeneID" id="36572321"/>
<dbReference type="Pfam" id="PF00172">
    <property type="entry name" value="Zn_clus"/>
    <property type="match status" value="1"/>
</dbReference>